<sequence>MTRVSNRFGLRNTKIELVHHGDDYWKLELDGVENEIGELEGWVIKELLLRLEDNANVRC</sequence>
<protein>
    <submittedName>
        <fullName evidence="1">Uncharacterized protein</fullName>
    </submittedName>
</protein>
<accession>A0A0F9TG56</accession>
<reference evidence="1" key="1">
    <citation type="journal article" date="2015" name="Nature">
        <title>Complex archaea that bridge the gap between prokaryotes and eukaryotes.</title>
        <authorList>
            <person name="Spang A."/>
            <person name="Saw J.H."/>
            <person name="Jorgensen S.L."/>
            <person name="Zaremba-Niedzwiedzka K."/>
            <person name="Martijn J."/>
            <person name="Lind A.E."/>
            <person name="van Eijk R."/>
            <person name="Schleper C."/>
            <person name="Guy L."/>
            <person name="Ettema T.J."/>
        </authorList>
    </citation>
    <scope>NUCLEOTIDE SEQUENCE</scope>
</reference>
<evidence type="ECO:0000313" key="1">
    <source>
        <dbReference type="EMBL" id="KKN73852.1"/>
    </source>
</evidence>
<dbReference type="EMBL" id="LAZR01000336">
    <property type="protein sequence ID" value="KKN73852.1"/>
    <property type="molecule type" value="Genomic_DNA"/>
</dbReference>
<dbReference type="AlphaFoldDB" id="A0A0F9TG56"/>
<organism evidence="1">
    <name type="scientific">marine sediment metagenome</name>
    <dbReference type="NCBI Taxonomy" id="412755"/>
    <lineage>
        <taxon>unclassified sequences</taxon>
        <taxon>metagenomes</taxon>
        <taxon>ecological metagenomes</taxon>
    </lineage>
</organism>
<name>A0A0F9TG56_9ZZZZ</name>
<proteinExistence type="predicted"/>
<gene>
    <name evidence="1" type="ORF">LCGC14_0396540</name>
</gene>
<comment type="caution">
    <text evidence="1">The sequence shown here is derived from an EMBL/GenBank/DDBJ whole genome shotgun (WGS) entry which is preliminary data.</text>
</comment>